<reference evidence="1" key="2">
    <citation type="journal article" date="2015" name="Data Brief">
        <title>Shoot transcriptome of the giant reed, Arundo donax.</title>
        <authorList>
            <person name="Barrero R.A."/>
            <person name="Guerrero F.D."/>
            <person name="Moolhuijzen P."/>
            <person name="Goolsby J.A."/>
            <person name="Tidwell J."/>
            <person name="Bellgard S.E."/>
            <person name="Bellgard M.I."/>
        </authorList>
    </citation>
    <scope>NUCLEOTIDE SEQUENCE</scope>
    <source>
        <tissue evidence="1">Shoot tissue taken approximately 20 cm above the soil surface</tissue>
    </source>
</reference>
<dbReference type="EMBL" id="GBRH01196926">
    <property type="protein sequence ID" value="JAE00970.1"/>
    <property type="molecule type" value="Transcribed_RNA"/>
</dbReference>
<sequence length="47" mass="5471">MCWQSISLKDPMRWKLYPLSCLYPKRLNIFAGSHFFEALHPRATGGC</sequence>
<reference evidence="1" key="1">
    <citation type="submission" date="2014-09" db="EMBL/GenBank/DDBJ databases">
        <authorList>
            <person name="Magalhaes I.L.F."/>
            <person name="Oliveira U."/>
            <person name="Santos F.R."/>
            <person name="Vidigal T.H.D.A."/>
            <person name="Brescovit A.D."/>
            <person name="Santos A.J."/>
        </authorList>
    </citation>
    <scope>NUCLEOTIDE SEQUENCE</scope>
    <source>
        <tissue evidence="1">Shoot tissue taken approximately 20 cm above the soil surface</tissue>
    </source>
</reference>
<name>A0A0A9EJQ8_ARUDO</name>
<evidence type="ECO:0000313" key="1">
    <source>
        <dbReference type="EMBL" id="JAE00970.1"/>
    </source>
</evidence>
<proteinExistence type="predicted"/>
<dbReference type="AlphaFoldDB" id="A0A0A9EJQ8"/>
<organism evidence="1">
    <name type="scientific">Arundo donax</name>
    <name type="common">Giant reed</name>
    <name type="synonym">Donax arundinaceus</name>
    <dbReference type="NCBI Taxonomy" id="35708"/>
    <lineage>
        <taxon>Eukaryota</taxon>
        <taxon>Viridiplantae</taxon>
        <taxon>Streptophyta</taxon>
        <taxon>Embryophyta</taxon>
        <taxon>Tracheophyta</taxon>
        <taxon>Spermatophyta</taxon>
        <taxon>Magnoliopsida</taxon>
        <taxon>Liliopsida</taxon>
        <taxon>Poales</taxon>
        <taxon>Poaceae</taxon>
        <taxon>PACMAD clade</taxon>
        <taxon>Arundinoideae</taxon>
        <taxon>Arundineae</taxon>
        <taxon>Arundo</taxon>
    </lineage>
</organism>
<protein>
    <submittedName>
        <fullName evidence="1">Uncharacterized protein</fullName>
    </submittedName>
</protein>
<accession>A0A0A9EJQ8</accession>